<dbReference type="GeneID" id="132709530"/>
<dbReference type="Proteomes" id="UP001652622">
    <property type="component" value="Unplaced"/>
</dbReference>
<dbReference type="RefSeq" id="XP_060539463.1">
    <property type="nucleotide sequence ID" value="XM_060683480.1"/>
</dbReference>
<feature type="signal peptide" evidence="3">
    <location>
        <begin position="1"/>
        <end position="18"/>
    </location>
</feature>
<name>A0ABM3YTL1_PANGU</name>
<evidence type="ECO:0000259" key="4">
    <source>
        <dbReference type="PROSITE" id="PS00128"/>
    </source>
</evidence>
<feature type="chain" id="PRO_5046770937" evidence="3">
    <location>
        <begin position="19"/>
        <end position="145"/>
    </location>
</feature>
<dbReference type="Pfam" id="PF00062">
    <property type="entry name" value="Lys"/>
    <property type="match status" value="1"/>
</dbReference>
<reference evidence="6" key="1">
    <citation type="submission" date="2025-08" db="UniProtKB">
        <authorList>
            <consortium name="RefSeq"/>
        </authorList>
    </citation>
    <scope>IDENTIFICATION</scope>
    <source>
        <tissue evidence="6">Blood</tissue>
    </source>
</reference>
<dbReference type="PANTHER" id="PTHR11407:SF69">
    <property type="entry name" value="LYSOZYME C, MILK ISOZYME"/>
    <property type="match status" value="1"/>
</dbReference>
<dbReference type="PANTHER" id="PTHR11407">
    <property type="entry name" value="LYSOZYME C"/>
    <property type="match status" value="1"/>
</dbReference>
<dbReference type="InterPro" id="IPR001916">
    <property type="entry name" value="Glyco_hydro_22"/>
</dbReference>
<dbReference type="PRINTS" id="PR00135">
    <property type="entry name" value="LYZLACT"/>
</dbReference>
<sequence>MKALVLTLLFLLMAPSEPKIFSRCELASILKQHSLDTYITLDMWICISYYASKYNTQAVNKQKNYRSRYYGIFQIRSDWWCRDNHEGLDNLCGKPCSAFTDDDITDDIACAKIIMANHAPLYKWWPWVENCGGPNMSNWSSGCKL</sequence>
<dbReference type="SMART" id="SM00263">
    <property type="entry name" value="LYZ1"/>
    <property type="match status" value="1"/>
</dbReference>
<organism evidence="5 6">
    <name type="scientific">Pantherophis guttatus</name>
    <name type="common">Corn snake</name>
    <name type="synonym">Elaphe guttata</name>
    <dbReference type="NCBI Taxonomy" id="94885"/>
    <lineage>
        <taxon>Eukaryota</taxon>
        <taxon>Metazoa</taxon>
        <taxon>Chordata</taxon>
        <taxon>Craniata</taxon>
        <taxon>Vertebrata</taxon>
        <taxon>Euteleostomi</taxon>
        <taxon>Lepidosauria</taxon>
        <taxon>Squamata</taxon>
        <taxon>Bifurcata</taxon>
        <taxon>Unidentata</taxon>
        <taxon>Episquamata</taxon>
        <taxon>Toxicofera</taxon>
        <taxon>Serpentes</taxon>
        <taxon>Colubroidea</taxon>
        <taxon>Colubridae</taxon>
        <taxon>Colubrinae</taxon>
        <taxon>Pantherophis</taxon>
    </lineage>
</organism>
<dbReference type="InterPro" id="IPR023346">
    <property type="entry name" value="Lysozyme-like_dom_sf"/>
</dbReference>
<protein>
    <submittedName>
        <fullName evidence="6">Lysozyme C, milk isozyme-like</fullName>
    </submittedName>
</protein>
<keyword evidence="3" id="KW-0732">Signal</keyword>
<evidence type="ECO:0000256" key="3">
    <source>
        <dbReference type="SAM" id="SignalP"/>
    </source>
</evidence>
<dbReference type="PROSITE" id="PS00128">
    <property type="entry name" value="GLYCOSYL_HYDROL_F22_1"/>
    <property type="match status" value="1"/>
</dbReference>
<evidence type="ECO:0000256" key="2">
    <source>
        <dbReference type="RuleBase" id="RU004440"/>
    </source>
</evidence>
<proteinExistence type="inferred from homology"/>
<dbReference type="PROSITE" id="PS51348">
    <property type="entry name" value="GLYCOSYL_HYDROL_F22_2"/>
    <property type="match status" value="1"/>
</dbReference>
<dbReference type="InterPro" id="IPR000974">
    <property type="entry name" value="Glyco_hydro_22_lys"/>
</dbReference>
<accession>A0ABM3YTL1</accession>
<evidence type="ECO:0000256" key="1">
    <source>
        <dbReference type="ARBA" id="ARBA00023157"/>
    </source>
</evidence>
<feature type="domain" description="Glycosyl hydrolases family 22 (GH22)" evidence="4">
    <location>
        <begin position="92"/>
        <end position="110"/>
    </location>
</feature>
<dbReference type="PRINTS" id="PR00137">
    <property type="entry name" value="LYSOZYME"/>
</dbReference>
<keyword evidence="5" id="KW-1185">Reference proteome</keyword>
<keyword evidence="1" id="KW-1015">Disulfide bond</keyword>
<dbReference type="SUPFAM" id="SSF53955">
    <property type="entry name" value="Lysozyme-like"/>
    <property type="match status" value="1"/>
</dbReference>
<comment type="similarity">
    <text evidence="2">Belongs to the glycosyl hydrolase 22 family.</text>
</comment>
<evidence type="ECO:0000313" key="6">
    <source>
        <dbReference type="RefSeq" id="XP_060539463.1"/>
    </source>
</evidence>
<dbReference type="InterPro" id="IPR019799">
    <property type="entry name" value="Glyco_hydro_22_CS"/>
</dbReference>
<evidence type="ECO:0000313" key="5">
    <source>
        <dbReference type="Proteomes" id="UP001652622"/>
    </source>
</evidence>
<dbReference type="Gene3D" id="1.10.530.10">
    <property type="match status" value="1"/>
</dbReference>
<gene>
    <name evidence="6" type="primary">LOC132709530</name>
</gene>